<evidence type="ECO:0000256" key="1">
    <source>
        <dbReference type="SAM" id="Phobius"/>
    </source>
</evidence>
<feature type="transmembrane region" description="Helical" evidence="1">
    <location>
        <begin position="417"/>
        <end position="434"/>
    </location>
</feature>
<feature type="transmembrane region" description="Helical" evidence="1">
    <location>
        <begin position="356"/>
        <end position="380"/>
    </location>
</feature>
<feature type="transmembrane region" description="Helical" evidence="1">
    <location>
        <begin position="327"/>
        <end position="349"/>
    </location>
</feature>
<dbReference type="InterPro" id="IPR025291">
    <property type="entry name" value="DUF4153"/>
</dbReference>
<proteinExistence type="predicted"/>
<evidence type="ECO:0000313" key="2">
    <source>
        <dbReference type="EMBL" id="AOZ95015.1"/>
    </source>
</evidence>
<evidence type="ECO:0000313" key="3">
    <source>
        <dbReference type="Proteomes" id="UP000179284"/>
    </source>
</evidence>
<keyword evidence="3" id="KW-1185">Reference proteome</keyword>
<feature type="transmembrane region" description="Helical" evidence="1">
    <location>
        <begin position="67"/>
        <end position="84"/>
    </location>
</feature>
<dbReference type="RefSeq" id="WP_071174841.1">
    <property type="nucleotide sequence ID" value="NZ_CP017830.1"/>
</dbReference>
<feature type="transmembrane region" description="Helical" evidence="1">
    <location>
        <begin position="125"/>
        <end position="143"/>
    </location>
</feature>
<dbReference type="Proteomes" id="UP000179284">
    <property type="component" value="Chromosome II"/>
</dbReference>
<dbReference type="Pfam" id="PF13687">
    <property type="entry name" value="DUF4153"/>
    <property type="match status" value="1"/>
</dbReference>
<dbReference type="EMBL" id="CP017830">
    <property type="protein sequence ID" value="AOZ95015.1"/>
    <property type="molecule type" value="Genomic_DNA"/>
</dbReference>
<dbReference type="AlphaFoldDB" id="A0A1D9NYM8"/>
<feature type="transmembrane region" description="Helical" evidence="1">
    <location>
        <begin position="149"/>
        <end position="166"/>
    </location>
</feature>
<keyword evidence="1" id="KW-0472">Membrane</keyword>
<accession>A0A1D9NYM8</accession>
<feature type="transmembrane region" description="Helical" evidence="1">
    <location>
        <begin position="195"/>
        <end position="223"/>
    </location>
</feature>
<keyword evidence="1" id="KW-1133">Transmembrane helix</keyword>
<keyword evidence="1" id="KW-0812">Transmembrane</keyword>
<name>A0A1D9NYM8_9FIRM</name>
<feature type="transmembrane region" description="Helical" evidence="1">
    <location>
        <begin position="386"/>
        <end position="405"/>
    </location>
</feature>
<feature type="transmembrane region" description="Helical" evidence="1">
    <location>
        <begin position="243"/>
        <end position="261"/>
    </location>
</feature>
<dbReference type="OrthoDB" id="9767931at2"/>
<organism evidence="2 3">
    <name type="scientific">Butyrivibrio hungatei</name>
    <dbReference type="NCBI Taxonomy" id="185008"/>
    <lineage>
        <taxon>Bacteria</taxon>
        <taxon>Bacillati</taxon>
        <taxon>Bacillota</taxon>
        <taxon>Clostridia</taxon>
        <taxon>Lachnospirales</taxon>
        <taxon>Lachnospiraceae</taxon>
        <taxon>Butyrivibrio</taxon>
    </lineage>
</organism>
<gene>
    <name evidence="2" type="ORF">bhn_III067</name>
</gene>
<feature type="transmembrane region" description="Helical" evidence="1">
    <location>
        <begin position="96"/>
        <end position="113"/>
    </location>
</feature>
<feature type="transmembrane region" description="Helical" evidence="1">
    <location>
        <begin position="282"/>
        <end position="307"/>
    </location>
</feature>
<protein>
    <submittedName>
        <fullName evidence="2">Uncharacterized protein</fullName>
    </submittedName>
</protein>
<dbReference type="KEGG" id="bhu:bhn_III067"/>
<sequence>METNNNQMPQYNNGSSAQAPQFNNVTPMPPTSAPTGNAEHFKKYGLLSLVFGLVYGFCLYNNHASITYPIFMAGALIILKLFRAKDGFSLLADCHGKKGLGVFYVVSLMLLSIHRCMTTSSALEFLERLAIFLLFFSFIVYLYVDTTGFDIGAWFLSLLCAIFKPLEHLARPISDHKAYKITNGKIVDNEKKKTITAVFLGIAIAIPLLIIIIPLLCSADLVFENFLSNIKFDFDISEDVYHGIMMFLTALLGFWSAYTIITSMVLKELRIKVKGEGTTNPVIAITFTSIIGLVYILFCAIQLLYLFSGSIALPEGYTYAEYAHEGFYQLLAVCILNIIMVSICQAFFSKSKVLKILLTLIATCTYIMIASSAMRMILYVEVYHLTFLRLFVLWFLVVLCFWLAFLIASMYVKNFPVFRACMVAITLAFLAFIYSNPDYQIARYDLAAAEEQIDDYDSVKSYICYNLSYDAVPAIVDNEELLTAFKTAHYSRDSEIYIDSKKFSGFRRFNISYYIAKQYLK</sequence>
<reference evidence="3" key="1">
    <citation type="submission" date="2016-10" db="EMBL/GenBank/DDBJ databases">
        <title>The complete genome sequence of the rumen bacterium Butyrivibrio hungatei MB2003.</title>
        <authorList>
            <person name="Palevich N."/>
            <person name="Kelly W.J."/>
            <person name="Leahy S.C."/>
            <person name="Altermann E."/>
            <person name="Rakonjac J."/>
            <person name="Attwood G.T."/>
        </authorList>
    </citation>
    <scope>NUCLEOTIDE SEQUENCE [LARGE SCALE GENOMIC DNA]</scope>
    <source>
        <strain evidence="3">MB2003</strain>
    </source>
</reference>